<gene>
    <name evidence="1" type="ORF">Adt_15548</name>
</gene>
<sequence length="145" mass="15781">MSNEFIPDQKVVVIKPDRNHGPDPNAHLTQTNGNTGDTTLRLDCFGYGGPDTATFGSSLTKDGGQSIYANASDDGCRLVLGLGPTPSTYSDDYCTDRGLSGNTDEFLNILEFSVATQSASDALHHWDRMFSYGHRLLQCKLSRTM</sequence>
<dbReference type="AlphaFoldDB" id="A0ABD1U2S6"/>
<protein>
    <submittedName>
        <fullName evidence="1">Uncharacterized protein</fullName>
    </submittedName>
</protein>
<evidence type="ECO:0000313" key="1">
    <source>
        <dbReference type="EMBL" id="KAL2519301.1"/>
    </source>
</evidence>
<comment type="caution">
    <text evidence="1">The sequence shown here is derived from an EMBL/GenBank/DDBJ whole genome shotgun (WGS) entry which is preliminary data.</text>
</comment>
<dbReference type="EMBL" id="JBFOLK010000004">
    <property type="protein sequence ID" value="KAL2519301.1"/>
    <property type="molecule type" value="Genomic_DNA"/>
</dbReference>
<name>A0ABD1U2S6_9LAMI</name>
<evidence type="ECO:0000313" key="2">
    <source>
        <dbReference type="Proteomes" id="UP001604336"/>
    </source>
</evidence>
<reference evidence="2" key="1">
    <citation type="submission" date="2024-07" db="EMBL/GenBank/DDBJ databases">
        <title>Two chromosome-level genome assemblies of Korean endemic species Abeliophyllum distichum and Forsythia ovata (Oleaceae).</title>
        <authorList>
            <person name="Jang H."/>
        </authorList>
    </citation>
    <scope>NUCLEOTIDE SEQUENCE [LARGE SCALE GENOMIC DNA]</scope>
</reference>
<keyword evidence="2" id="KW-1185">Reference proteome</keyword>
<proteinExistence type="predicted"/>
<accession>A0ABD1U2S6</accession>
<dbReference type="Proteomes" id="UP001604336">
    <property type="component" value="Unassembled WGS sequence"/>
</dbReference>
<organism evidence="1 2">
    <name type="scientific">Abeliophyllum distichum</name>
    <dbReference type="NCBI Taxonomy" id="126358"/>
    <lineage>
        <taxon>Eukaryota</taxon>
        <taxon>Viridiplantae</taxon>
        <taxon>Streptophyta</taxon>
        <taxon>Embryophyta</taxon>
        <taxon>Tracheophyta</taxon>
        <taxon>Spermatophyta</taxon>
        <taxon>Magnoliopsida</taxon>
        <taxon>eudicotyledons</taxon>
        <taxon>Gunneridae</taxon>
        <taxon>Pentapetalae</taxon>
        <taxon>asterids</taxon>
        <taxon>lamiids</taxon>
        <taxon>Lamiales</taxon>
        <taxon>Oleaceae</taxon>
        <taxon>Forsythieae</taxon>
        <taxon>Abeliophyllum</taxon>
    </lineage>
</organism>